<feature type="compositionally biased region" description="Low complexity" evidence="1">
    <location>
        <begin position="1442"/>
        <end position="1453"/>
    </location>
</feature>
<feature type="region of interest" description="Disordered" evidence="1">
    <location>
        <begin position="1235"/>
        <end position="1266"/>
    </location>
</feature>
<evidence type="ECO:0000259" key="2">
    <source>
        <dbReference type="SMART" id="SM00343"/>
    </source>
</evidence>
<feature type="domain" description="CCHC-type" evidence="2">
    <location>
        <begin position="329"/>
        <end position="345"/>
    </location>
</feature>
<feature type="region of interest" description="Disordered" evidence="1">
    <location>
        <begin position="2539"/>
        <end position="2570"/>
    </location>
</feature>
<feature type="region of interest" description="Disordered" evidence="1">
    <location>
        <begin position="1"/>
        <end position="57"/>
    </location>
</feature>
<dbReference type="EMBL" id="CP092882">
    <property type="protein sequence ID" value="UYV81833.1"/>
    <property type="molecule type" value="Genomic_DNA"/>
</dbReference>
<feature type="compositionally biased region" description="Pro residues" evidence="1">
    <location>
        <begin position="1028"/>
        <end position="1041"/>
    </location>
</feature>
<protein>
    <recommendedName>
        <fullName evidence="2">CCHC-type domain-containing protein</fullName>
    </recommendedName>
</protein>
<feature type="compositionally biased region" description="Basic and acidic residues" evidence="1">
    <location>
        <begin position="31"/>
        <end position="46"/>
    </location>
</feature>
<feature type="region of interest" description="Disordered" evidence="1">
    <location>
        <begin position="562"/>
        <end position="593"/>
    </location>
</feature>
<feature type="compositionally biased region" description="Pro residues" evidence="1">
    <location>
        <begin position="422"/>
        <end position="432"/>
    </location>
</feature>
<feature type="compositionally biased region" description="Pro residues" evidence="1">
    <location>
        <begin position="1680"/>
        <end position="1693"/>
    </location>
</feature>
<feature type="compositionally biased region" description="Pro residues" evidence="1">
    <location>
        <begin position="1095"/>
        <end position="1105"/>
    </location>
</feature>
<reference evidence="3 4" key="1">
    <citation type="submission" date="2022-01" db="EMBL/GenBank/DDBJ databases">
        <title>A chromosomal length assembly of Cordylochernes scorpioides.</title>
        <authorList>
            <person name="Zeh D."/>
            <person name="Zeh J."/>
        </authorList>
    </citation>
    <scope>NUCLEOTIDE SEQUENCE [LARGE SCALE GENOMIC DNA]</scope>
    <source>
        <strain evidence="3">IN4F17</strain>
        <tissue evidence="3">Whole Body</tissue>
    </source>
</reference>
<feature type="region of interest" description="Disordered" evidence="1">
    <location>
        <begin position="679"/>
        <end position="711"/>
    </location>
</feature>
<feature type="compositionally biased region" description="Pro residues" evidence="1">
    <location>
        <begin position="1239"/>
        <end position="1259"/>
    </location>
</feature>
<feature type="region of interest" description="Disordered" evidence="1">
    <location>
        <begin position="1670"/>
        <end position="1779"/>
    </location>
</feature>
<feature type="compositionally biased region" description="Low complexity" evidence="1">
    <location>
        <begin position="1711"/>
        <end position="1724"/>
    </location>
</feature>
<feature type="region of interest" description="Disordered" evidence="1">
    <location>
        <begin position="110"/>
        <end position="154"/>
    </location>
</feature>
<name>A0ABY6LL72_9ARAC</name>
<feature type="region of interest" description="Disordered" evidence="1">
    <location>
        <begin position="1018"/>
        <end position="1127"/>
    </location>
</feature>
<sequence length="2657" mass="282849">MPNSASPRSPGPAGQEPGRPSILSPTGGKNSPKDELHRDISRENSANKDYANPPTGVGIANLAVARGDVTSGLPPATSSNGAARALRNWADCPEDQGPGADDDFTVVRTKKRRRESANSPTAAAPSSNIGGARTSRRPQSSAGSVPRAQEVRTTRAHITEARARQASSSEDHCVYLEHGPELQPFHYLRALDRMLGGTAGVIQVSKVNGHQLLGLANRGLAERLINEGLEVEGTLLRAFPFRKRAERITVGNLPFFVEDSAIISALKPYGRVTSIAPKLMKAGPYTYNDGRREAFIVLREGMTTERLPTRLEIPIKGEAWPAYLSSGIKCSRCHGQGHRRANCPLLAGRTNAPRPATPTSPTSVPPVTAPGLPQQPSAHPPPPASSSPAMETPSASPAARAVTPSAAPRPSTPVAPAVPVEMAPPAPPPVTPAPSLRAPGGSVSPQSTKSGPPAQDIEMTAIEESSASSTSSSRTSMRDDLVAFIRRSPTVSFTGTDALGLGREEVLDLLSSRTKAQRKRWLLTPPQTDALAGLIKQILGLKPAGNTNVYKILHQVKSELKKGPAAVPPTPPLPAPWPAEPAPPAPQERESTPAMATRCDELRLLTIQLMKELNLWPQLDTLYPDLVEAVLCPEDRKGFLRRLFPEDRKAIIQILDKLSEHTRDLHSLTLRDLSELRAALPSPGPAGQEPGRPSILSPTGGKNSPKDELHREISRENSANKDYANPPTGVGNANLAVARGDVTSGLPPATSSNGAARALRNWADCPEDQGPGADDDFTVVRTKKRRRESANSPTAAAPSSNIGGARTSRRPQSSAGSVPRAQEVRTTRAHITEARARQASSSEDHCVYLEHGPELQPFHYLRALDRMLGGTAGVIQVSKVNGHQLLGLANRGLAERLINEGLEVEGTLLRAFPFRKRAERITVGNLPFFVEDSAIISALKPYGRVTSIAPKLMKAGPYTYNDGRREAFIVLREGMTTERLPTRLEIPIKGEAWPAYLSSGIKCSRCHGQGHRRANCPLLAGRTNAPRPATPTSPTSVPPVTAPGLPQQPSAHPLPPASPSPAMETPSASPAARAVTPSAAPRPSTPVAPAVPVEMAPPAPPPVTPAPSLRAPGGSVSPQSTKSGPPAQDIEMTAIEESSASSTSSSRTSMRDDLVAFIRRSPTVSFTGTDALGLGREEVLDLLSSRTKAQRKRWLLTPPQTDALAGLIKQILGLKPAGNTNVYKILHQVKSELKKGPAAVPPTPPLPAPWPAEPAPPAPQERESTPAMATRCDELRLLTIQLMKELNLWPQLDTLYPDLVEATVRPRVARAPRISLLASDESAVTMPNSASPRSPGPAGQEPGRPSILSPTGGKNSPKDELHREISRENSANKDYANPPTGVGNANLAVARGDVTSGLPPATSSNGAARALRNWADCPEDQGPGADDDFTVVRTKKRRRESANSPTAAAPSSNIGGARTSRRPQSSAGSVPRAQEVRTTRAHITEARARQASSSEDHCVYLEHGPELQPFHYLRALDRMLGGTAGVIQVSKVNGHQLLGLANRGLAERLINEGLEVEGTLLRAFPFRKRAERITVGNLPFFVEDSAIISALKPYGRVTSIAPKLMKAGPYTYNDGRREAFIVLREGMTTERLPTRLEIPIKGEAWPAYLSSGIKCSRCHGQGHRRANCPLLAGRTNAPRPATPTSPTSVPPVTAPGLPQQPSAHPPPPASSSPAMEIPSASPAARAVTPSAAPRPSTPVAPAVPVEMAPPAPPPVTPAPSLRAPGGSVSPQSTKSGPPAQDIEMTAIEESSASSTSSSRTSMRDDLVAFIRRSPTVSFTGTDALGLGREEVLDLLSSRTKAQRKRWLLTPPQTDALAGLIKQILGLKPAGNTNVYKILHQVKSELKKGPAAVPPTPPLPAPWPAEPAPPAPQERESTPAMATRCDELRLLTIQLMKELNLWPQLDTLYPDLVEATVRPRVARAPRISLLASDESAVTMPNSASPRSPGPAGQEPGRPSILSPTGGKNSPKDELHREISRENSANKDYANPPTGVGNANLAVARGDVTSGLPPATSSNGAARALRNWADCPEDQGPGADDDFTVVRTKKRRRESANSPTAAAPSSNIGGARTSRRPQSSAGSVPRAQEVRTTRAHITEARARQASSSEDHCVYLEHGPELQPFHYLRALDRMLGGTAGGIQVSKVNGHQLLGLANRGLAERLINEGLEVEGTLLRAFPFRKRAERITVGNLPFFVEDSAIISALKPYGRVTSIAPKLMKAGPYTYNDGRREAFIVLREGMTTERLPTRLEIPIKGEAWPAYLSSGIKCSRCHGQGHRRANCPLLAGRTNAPRPATPTSPTSVPPVTAPGLPQQPSAHPPPPASSSPAMEIPSASPAARAVTPSAAPRPSTPVAPAVPVEMAPPAPPPVTPAPSLRAPGGSVSPQSTKSGPPAQDIEMTAIEESSASSTSSSRTSMRDDLVAFIRRSPTVSFTGTDALGLGREEVLDLLSSRTKAQRKRWLLTPPQTDALAGLIKQILGLKPAGNTNVYKILHQVKSELKKGPAAVPPTPPLPAPWPAEPAPPAPQERGSTPAMATRCDELRLLTIQLMKELNLWPQLDSLYPDLVEAVLCPEDRKGFLRRLFPEDRKAIIQILDKLSEHTRDLHSLTLRDLSELRAAL</sequence>
<proteinExistence type="predicted"/>
<feature type="compositionally biased region" description="Pro residues" evidence="1">
    <location>
        <begin position="1747"/>
        <end position="1757"/>
    </location>
</feature>
<feature type="compositionally biased region" description="Pro residues" evidence="1">
    <location>
        <begin position="2543"/>
        <end position="2563"/>
    </location>
</feature>
<feature type="compositionally biased region" description="Pro residues" evidence="1">
    <location>
        <begin position="2399"/>
        <end position="2409"/>
    </location>
</feature>
<evidence type="ECO:0000313" key="3">
    <source>
        <dbReference type="EMBL" id="UYV81833.1"/>
    </source>
</evidence>
<feature type="compositionally biased region" description="Pro residues" evidence="1">
    <location>
        <begin position="355"/>
        <end position="368"/>
    </location>
</feature>
<feature type="compositionally biased region" description="Low complexity" evidence="1">
    <location>
        <begin position="2363"/>
        <end position="2376"/>
    </location>
</feature>
<organism evidence="3 4">
    <name type="scientific">Cordylochernes scorpioides</name>
    <dbReference type="NCBI Taxonomy" id="51811"/>
    <lineage>
        <taxon>Eukaryota</taxon>
        <taxon>Metazoa</taxon>
        <taxon>Ecdysozoa</taxon>
        <taxon>Arthropoda</taxon>
        <taxon>Chelicerata</taxon>
        <taxon>Arachnida</taxon>
        <taxon>Pseudoscorpiones</taxon>
        <taxon>Cheliferoidea</taxon>
        <taxon>Chernetidae</taxon>
        <taxon>Cordylochernes</taxon>
    </lineage>
</organism>
<dbReference type="SMART" id="SM00343">
    <property type="entry name" value="ZnF_C2HC"/>
    <property type="match status" value="4"/>
</dbReference>
<feature type="region of interest" description="Disordered" evidence="1">
    <location>
        <begin position="345"/>
        <end position="454"/>
    </location>
</feature>
<feature type="region of interest" description="Disordered" evidence="1">
    <location>
        <begin position="1887"/>
        <end position="1918"/>
    </location>
</feature>
<feature type="region of interest" description="Disordered" evidence="1">
    <location>
        <begin position="1972"/>
        <end position="2015"/>
    </location>
</feature>
<feature type="non-terminal residue" evidence="3">
    <location>
        <position position="2657"/>
    </location>
</feature>
<evidence type="ECO:0000313" key="4">
    <source>
        <dbReference type="Proteomes" id="UP001235939"/>
    </source>
</evidence>
<feature type="domain" description="CCHC-type" evidence="2">
    <location>
        <begin position="2306"/>
        <end position="2322"/>
    </location>
</feature>
<feature type="compositionally biased region" description="Pro residues" evidence="1">
    <location>
        <begin position="2332"/>
        <end position="2345"/>
    </location>
</feature>
<feature type="compositionally biased region" description="Low complexity" evidence="1">
    <location>
        <begin position="790"/>
        <end position="801"/>
    </location>
</feature>
<feature type="compositionally biased region" description="Pro residues" evidence="1">
    <location>
        <begin position="566"/>
        <end position="586"/>
    </location>
</feature>
<feature type="region of interest" description="Disordered" evidence="1">
    <location>
        <begin position="1320"/>
        <end position="1363"/>
    </location>
</feature>
<feature type="region of interest" description="Disordered" evidence="1">
    <location>
        <begin position="783"/>
        <end position="827"/>
    </location>
</feature>
<feature type="region of interest" description="Disordered" evidence="1">
    <location>
        <begin position="1435"/>
        <end position="1479"/>
    </location>
</feature>
<feature type="compositionally biased region" description="Low complexity" evidence="1">
    <location>
        <begin position="1042"/>
        <end position="1051"/>
    </location>
</feature>
<feature type="region of interest" description="Disordered" evidence="1">
    <location>
        <begin position="2087"/>
        <end position="2131"/>
    </location>
</feature>
<dbReference type="PANTHER" id="PTHR10829:SF25">
    <property type="entry name" value="DREBRIN-LIKE PROTEIN"/>
    <property type="match status" value="1"/>
</dbReference>
<feature type="compositionally biased region" description="Pro residues" evidence="1">
    <location>
        <begin position="1891"/>
        <end position="1911"/>
    </location>
</feature>
<keyword evidence="4" id="KW-1185">Reference proteome</keyword>
<feature type="compositionally biased region" description="Low complexity" evidence="1">
    <location>
        <begin position="2094"/>
        <end position="2105"/>
    </location>
</feature>
<accession>A0ABY6LL72</accession>
<feature type="compositionally biased region" description="Low complexity" evidence="1">
    <location>
        <begin position="117"/>
        <end position="128"/>
    </location>
</feature>
<evidence type="ECO:0000256" key="1">
    <source>
        <dbReference type="SAM" id="MobiDB-lite"/>
    </source>
</evidence>
<dbReference type="PANTHER" id="PTHR10829">
    <property type="entry name" value="CORTACTIN AND DREBRIN"/>
    <property type="match status" value="1"/>
</dbReference>
<dbReference type="Proteomes" id="UP001235939">
    <property type="component" value="Chromosome 20"/>
</dbReference>
<feature type="region of interest" description="Disordered" evidence="1">
    <location>
        <begin position="2322"/>
        <end position="2431"/>
    </location>
</feature>
<dbReference type="InterPro" id="IPR001878">
    <property type="entry name" value="Znf_CCHC"/>
</dbReference>
<feature type="domain" description="CCHC-type" evidence="2">
    <location>
        <begin position="1654"/>
        <end position="1670"/>
    </location>
</feature>
<feature type="domain" description="CCHC-type" evidence="2">
    <location>
        <begin position="1002"/>
        <end position="1018"/>
    </location>
</feature>
<gene>
    <name evidence="3" type="ORF">LAZ67_20002649</name>
</gene>
<feature type="compositionally biased region" description="Low complexity" evidence="1">
    <location>
        <begin position="386"/>
        <end position="399"/>
    </location>
</feature>